<dbReference type="SUPFAM" id="SSF55486">
    <property type="entry name" value="Metalloproteases ('zincins'), catalytic domain"/>
    <property type="match status" value="1"/>
</dbReference>
<evidence type="ECO:0000256" key="3">
    <source>
        <dbReference type="ARBA" id="ARBA00022801"/>
    </source>
</evidence>
<evidence type="ECO:0000313" key="9">
    <source>
        <dbReference type="Proteomes" id="UP001501074"/>
    </source>
</evidence>
<keyword evidence="6" id="KW-1133">Transmembrane helix</keyword>
<organism evidence="8 9">
    <name type="scientific">Kineosporia mesophila</name>
    <dbReference type="NCBI Taxonomy" id="566012"/>
    <lineage>
        <taxon>Bacteria</taxon>
        <taxon>Bacillati</taxon>
        <taxon>Actinomycetota</taxon>
        <taxon>Actinomycetes</taxon>
        <taxon>Kineosporiales</taxon>
        <taxon>Kineosporiaceae</taxon>
        <taxon>Kineosporia</taxon>
    </lineage>
</organism>
<proteinExistence type="predicted"/>
<evidence type="ECO:0000256" key="5">
    <source>
        <dbReference type="SAM" id="MobiDB-lite"/>
    </source>
</evidence>
<feature type="transmembrane region" description="Helical" evidence="6">
    <location>
        <begin position="24"/>
        <end position="44"/>
    </location>
</feature>
<evidence type="ECO:0000256" key="2">
    <source>
        <dbReference type="ARBA" id="ARBA00022723"/>
    </source>
</evidence>
<dbReference type="EMBL" id="BAAAZO010000013">
    <property type="protein sequence ID" value="GAA3639673.1"/>
    <property type="molecule type" value="Genomic_DNA"/>
</dbReference>
<evidence type="ECO:0000256" key="6">
    <source>
        <dbReference type="SAM" id="Phobius"/>
    </source>
</evidence>
<feature type="domain" description="Peptidase metallopeptidase" evidence="7">
    <location>
        <begin position="97"/>
        <end position="279"/>
    </location>
</feature>
<feature type="region of interest" description="Disordered" evidence="5">
    <location>
        <begin position="55"/>
        <end position="78"/>
    </location>
</feature>
<name>A0ABP7ASH6_9ACTN</name>
<evidence type="ECO:0000313" key="8">
    <source>
        <dbReference type="EMBL" id="GAA3639673.1"/>
    </source>
</evidence>
<feature type="compositionally biased region" description="Low complexity" evidence="5">
    <location>
        <begin position="61"/>
        <end position="75"/>
    </location>
</feature>
<evidence type="ECO:0000256" key="4">
    <source>
        <dbReference type="ARBA" id="ARBA00022833"/>
    </source>
</evidence>
<keyword evidence="2" id="KW-0479">Metal-binding</keyword>
<reference evidence="9" key="1">
    <citation type="journal article" date="2019" name="Int. J. Syst. Evol. Microbiol.">
        <title>The Global Catalogue of Microorganisms (GCM) 10K type strain sequencing project: providing services to taxonomists for standard genome sequencing and annotation.</title>
        <authorList>
            <consortium name="The Broad Institute Genomics Platform"/>
            <consortium name="The Broad Institute Genome Sequencing Center for Infectious Disease"/>
            <person name="Wu L."/>
            <person name="Ma J."/>
        </authorList>
    </citation>
    <scope>NUCLEOTIDE SEQUENCE [LARGE SCALE GENOMIC DNA]</scope>
    <source>
        <strain evidence="9">JCM 16902</strain>
    </source>
</reference>
<dbReference type="PRINTS" id="PR00138">
    <property type="entry name" value="MATRIXIN"/>
</dbReference>
<dbReference type="InterPro" id="IPR021190">
    <property type="entry name" value="Pept_M10A"/>
</dbReference>
<keyword evidence="9" id="KW-1185">Reference proteome</keyword>
<dbReference type="SMART" id="SM00235">
    <property type="entry name" value="ZnMc"/>
    <property type="match status" value="1"/>
</dbReference>
<keyword evidence="1" id="KW-0645">Protease</keyword>
<dbReference type="Proteomes" id="UP001501074">
    <property type="component" value="Unassembled WGS sequence"/>
</dbReference>
<keyword evidence="6" id="KW-0472">Membrane</keyword>
<dbReference type="RefSeq" id="WP_231486515.1">
    <property type="nucleotide sequence ID" value="NZ_BAAAZO010000013.1"/>
</dbReference>
<dbReference type="Pfam" id="PF00413">
    <property type="entry name" value="Peptidase_M10"/>
    <property type="match status" value="1"/>
</dbReference>
<gene>
    <name evidence="8" type="ORF">GCM10022223_68470</name>
</gene>
<evidence type="ECO:0000259" key="7">
    <source>
        <dbReference type="SMART" id="SM00235"/>
    </source>
</evidence>
<comment type="caution">
    <text evidence="8">The sequence shown here is derived from an EMBL/GenBank/DDBJ whole genome shotgun (WGS) entry which is preliminary data.</text>
</comment>
<keyword evidence="3" id="KW-0378">Hydrolase</keyword>
<protein>
    <recommendedName>
        <fullName evidence="7">Peptidase metallopeptidase domain-containing protein</fullName>
    </recommendedName>
</protein>
<dbReference type="InterPro" id="IPR006026">
    <property type="entry name" value="Peptidase_Metallo"/>
</dbReference>
<evidence type="ECO:0000256" key="1">
    <source>
        <dbReference type="ARBA" id="ARBA00022670"/>
    </source>
</evidence>
<accession>A0ABP7ASH6</accession>
<keyword evidence="4" id="KW-0862">Zinc</keyword>
<dbReference type="InterPro" id="IPR001818">
    <property type="entry name" value="Pept_M10_metallopeptidase"/>
</dbReference>
<dbReference type="InterPro" id="IPR024079">
    <property type="entry name" value="MetalloPept_cat_dom_sf"/>
</dbReference>
<keyword evidence="6" id="KW-0812">Transmembrane</keyword>
<dbReference type="Gene3D" id="3.40.390.10">
    <property type="entry name" value="Collagenase (Catalytic Domain)"/>
    <property type="match status" value="1"/>
</dbReference>
<sequence>MDTARREPSAGAPGASGAPRLSTLLTVTLAVGLVLMFGISLVFASDSTGRWMRGGGEGMHPALPQDLASSPLAAPAPAPSGTGGYKLLAYQDDGSTVPVRWDPCRPVHYVVRGAGAPPGGQKAIDRAVAEAGRITGLRFTYDGATDEVPTVNRPAQNRERYGDRWSPVLVAWTDPTEYPHMKGYAGLGGPDTVSGAGPGTRRYVSGVVYLNREHLSEVAAWADGQARIDAVVLHEFGHVIGLDHVDDPAELMYRTPTAQPHTAGFEVGDRRGLAQLSGGPCFRDF</sequence>